<dbReference type="Proteomes" id="UP000239549">
    <property type="component" value="Unassembled WGS sequence"/>
</dbReference>
<keyword evidence="2" id="KW-1185">Reference proteome</keyword>
<evidence type="ECO:0000313" key="1">
    <source>
        <dbReference type="EMBL" id="GBF32854.1"/>
    </source>
</evidence>
<dbReference type="OrthoDB" id="1809748at2"/>
<gene>
    <name evidence="1" type="ORF">DCCM_1050</name>
</gene>
<sequence>MSGEVNMDGTMGDKCSPPGMTNTLAEKLKCLMGQQVTVYMYEMELTGMLHGVGMDYIEPGDTVAITFEESGPRAASGPMREIFPGYVDVTGSGD</sequence>
<accession>A0A2L2XA72</accession>
<dbReference type="EMBL" id="BFAV01000060">
    <property type="protein sequence ID" value="GBF32854.1"/>
    <property type="molecule type" value="Genomic_DNA"/>
</dbReference>
<evidence type="ECO:0000313" key="2">
    <source>
        <dbReference type="Proteomes" id="UP000239549"/>
    </source>
</evidence>
<name>A0A2L2XA72_9FIRM</name>
<organism evidence="1 2">
    <name type="scientific">Desulfocucumis palustris</name>
    <dbReference type="NCBI Taxonomy" id="1898651"/>
    <lineage>
        <taxon>Bacteria</taxon>
        <taxon>Bacillati</taxon>
        <taxon>Bacillota</taxon>
        <taxon>Clostridia</taxon>
        <taxon>Eubacteriales</taxon>
        <taxon>Desulfocucumaceae</taxon>
        <taxon>Desulfocucumis</taxon>
    </lineage>
</organism>
<comment type="caution">
    <text evidence="1">The sequence shown here is derived from an EMBL/GenBank/DDBJ whole genome shotgun (WGS) entry which is preliminary data.</text>
</comment>
<dbReference type="AlphaFoldDB" id="A0A2L2XA72"/>
<protein>
    <submittedName>
        <fullName evidence="1">Uncharacterized protein</fullName>
    </submittedName>
</protein>
<reference evidence="2" key="1">
    <citation type="submission" date="2018-02" db="EMBL/GenBank/DDBJ databases">
        <title>Genome sequence of Desulfocucumis palustris strain NAW-5.</title>
        <authorList>
            <person name="Watanabe M."/>
            <person name="Kojima H."/>
            <person name="Fukui M."/>
        </authorList>
    </citation>
    <scope>NUCLEOTIDE SEQUENCE [LARGE SCALE GENOMIC DNA]</scope>
    <source>
        <strain evidence="2">NAW-5</strain>
    </source>
</reference>
<proteinExistence type="predicted"/>
<dbReference type="RefSeq" id="WP_104371327.1">
    <property type="nucleotide sequence ID" value="NZ_BFAV01000060.1"/>
</dbReference>